<dbReference type="SUPFAM" id="SSF103481">
    <property type="entry name" value="Multidrug resistance efflux transporter EmrE"/>
    <property type="match status" value="1"/>
</dbReference>
<feature type="transmembrane region" description="Helical" evidence="1">
    <location>
        <begin position="168"/>
        <end position="187"/>
    </location>
</feature>
<feature type="transmembrane region" description="Helical" evidence="1">
    <location>
        <begin position="137"/>
        <end position="156"/>
    </location>
</feature>
<evidence type="ECO:0000256" key="1">
    <source>
        <dbReference type="SAM" id="Phobius"/>
    </source>
</evidence>
<gene>
    <name evidence="2" type="primary">Contig17646.g851</name>
    <name evidence="2" type="ORF">STYLEM_1286</name>
</gene>
<accession>A0A077ZR14</accession>
<dbReference type="Proteomes" id="UP000039865">
    <property type="component" value="Unassembled WGS sequence"/>
</dbReference>
<feature type="transmembrane region" description="Helical" evidence="1">
    <location>
        <begin position="94"/>
        <end position="117"/>
    </location>
</feature>
<reference evidence="2 3" key="1">
    <citation type="submission" date="2014-06" db="EMBL/GenBank/DDBJ databases">
        <authorList>
            <person name="Swart Estienne"/>
        </authorList>
    </citation>
    <scope>NUCLEOTIDE SEQUENCE [LARGE SCALE GENOMIC DNA]</scope>
    <source>
        <strain evidence="2 3">130c</strain>
    </source>
</reference>
<organism evidence="2 3">
    <name type="scientific">Stylonychia lemnae</name>
    <name type="common">Ciliate</name>
    <dbReference type="NCBI Taxonomy" id="5949"/>
    <lineage>
        <taxon>Eukaryota</taxon>
        <taxon>Sar</taxon>
        <taxon>Alveolata</taxon>
        <taxon>Ciliophora</taxon>
        <taxon>Intramacronucleata</taxon>
        <taxon>Spirotrichea</taxon>
        <taxon>Stichotrichia</taxon>
        <taxon>Sporadotrichida</taxon>
        <taxon>Oxytrichidae</taxon>
        <taxon>Stylonychinae</taxon>
        <taxon>Stylonychia</taxon>
    </lineage>
</organism>
<evidence type="ECO:0000313" key="3">
    <source>
        <dbReference type="Proteomes" id="UP000039865"/>
    </source>
</evidence>
<dbReference type="InParanoid" id="A0A077ZR14"/>
<sequence>MISFVITLIVFKKFQQVNKEFTYYELLMSHYKFALYVLLLVCPSISTNGSDNKHWIYFALHHINPQLFYSERNSNETRDTQYASLFFLRKLKGVHFTITNGFYGIFLAVFSTLYWYVCRKLPNPDLQYNFDFYQIELLILTAIFSNFANQFAIMALKYDKAGRIHSLSFFQVLFSFLGDILIFGYNFTSQQLVGAVVIISCSIVIMLLKYFMKDE</sequence>
<dbReference type="OrthoDB" id="306876at2759"/>
<dbReference type="AlphaFoldDB" id="A0A077ZR14"/>
<dbReference type="EMBL" id="CCKQ01001222">
    <property type="protein sequence ID" value="CDW72327.1"/>
    <property type="molecule type" value="Genomic_DNA"/>
</dbReference>
<keyword evidence="1" id="KW-0472">Membrane</keyword>
<keyword evidence="1" id="KW-0812">Transmembrane</keyword>
<protein>
    <submittedName>
        <fullName evidence="2">Uncharacterized protein</fullName>
    </submittedName>
</protein>
<name>A0A077ZR14_STYLE</name>
<dbReference type="InterPro" id="IPR037185">
    <property type="entry name" value="EmrE-like"/>
</dbReference>
<keyword evidence="3" id="KW-1185">Reference proteome</keyword>
<proteinExistence type="predicted"/>
<evidence type="ECO:0000313" key="2">
    <source>
        <dbReference type="EMBL" id="CDW72327.1"/>
    </source>
</evidence>
<keyword evidence="1" id="KW-1133">Transmembrane helix</keyword>
<feature type="transmembrane region" description="Helical" evidence="1">
    <location>
        <begin position="193"/>
        <end position="212"/>
    </location>
</feature>